<proteinExistence type="predicted"/>
<organism evidence="1 2">
    <name type="scientific">Aspergillus sclerotiicarbonarius (strain CBS 121057 / IBT 28362)</name>
    <dbReference type="NCBI Taxonomy" id="1448318"/>
    <lineage>
        <taxon>Eukaryota</taxon>
        <taxon>Fungi</taxon>
        <taxon>Dikarya</taxon>
        <taxon>Ascomycota</taxon>
        <taxon>Pezizomycotina</taxon>
        <taxon>Eurotiomycetes</taxon>
        <taxon>Eurotiomycetidae</taxon>
        <taxon>Eurotiales</taxon>
        <taxon>Aspergillaceae</taxon>
        <taxon>Aspergillus</taxon>
        <taxon>Aspergillus subgen. Circumdati</taxon>
    </lineage>
</organism>
<dbReference type="VEuPathDB" id="FungiDB:BO78DRAFT_199268"/>
<evidence type="ECO:0000313" key="1">
    <source>
        <dbReference type="EMBL" id="PYI03315.1"/>
    </source>
</evidence>
<dbReference type="EMBL" id="KZ826382">
    <property type="protein sequence ID" value="PYI03315.1"/>
    <property type="molecule type" value="Genomic_DNA"/>
</dbReference>
<sequence length="171" mass="18462">MRSPPPYCRRRPPGSCLSPSRGVRRSVCSVFQCCLLPHGACFSLSINQSSIARPSTLLLPPHRSHRFLYPRQTASFHPATRSPTPGIIIIIRVPQLSPARPALIASLFPSLSPLSLPLHPPAPPIVPGLQPIASAAPSGRLFPPLFCLAYGHATPSPPLTLLLSDLFFLPF</sequence>
<protein>
    <submittedName>
        <fullName evidence="1">Uncharacterized protein</fullName>
    </submittedName>
</protein>
<dbReference type="OrthoDB" id="10643346at2759"/>
<keyword evidence="2" id="KW-1185">Reference proteome</keyword>
<name>A0A319E510_ASPSB</name>
<dbReference type="AlphaFoldDB" id="A0A319E510"/>
<evidence type="ECO:0000313" key="2">
    <source>
        <dbReference type="Proteomes" id="UP000248423"/>
    </source>
</evidence>
<dbReference type="Proteomes" id="UP000248423">
    <property type="component" value="Unassembled WGS sequence"/>
</dbReference>
<gene>
    <name evidence="1" type="ORF">BO78DRAFT_199268</name>
</gene>
<reference evidence="1 2" key="1">
    <citation type="submission" date="2018-02" db="EMBL/GenBank/DDBJ databases">
        <title>The genomes of Aspergillus section Nigri reveals drivers in fungal speciation.</title>
        <authorList>
            <consortium name="DOE Joint Genome Institute"/>
            <person name="Vesth T.C."/>
            <person name="Nybo J."/>
            <person name="Theobald S."/>
            <person name="Brandl J."/>
            <person name="Frisvad J.C."/>
            <person name="Nielsen K.F."/>
            <person name="Lyhne E.K."/>
            <person name="Kogle M.E."/>
            <person name="Kuo A."/>
            <person name="Riley R."/>
            <person name="Clum A."/>
            <person name="Nolan M."/>
            <person name="Lipzen A."/>
            <person name="Salamov A."/>
            <person name="Henrissat B."/>
            <person name="Wiebenga A."/>
            <person name="De vries R.P."/>
            <person name="Grigoriev I.V."/>
            <person name="Mortensen U.H."/>
            <person name="Andersen M.R."/>
            <person name="Baker S.E."/>
        </authorList>
    </citation>
    <scope>NUCLEOTIDE SEQUENCE [LARGE SCALE GENOMIC DNA]</scope>
    <source>
        <strain evidence="1 2">CBS 121057</strain>
    </source>
</reference>
<accession>A0A319E510</accession>